<comment type="caution">
    <text evidence="3">The sequence shown here is derived from an EMBL/GenBank/DDBJ whole genome shotgun (WGS) entry which is preliminary data.</text>
</comment>
<proteinExistence type="predicted"/>
<dbReference type="PANTHER" id="PTHR44520">
    <property type="entry name" value="RESPONSE REGULATOR RCP1-RELATED"/>
    <property type="match status" value="1"/>
</dbReference>
<name>A0ABW7ND90_9BACT</name>
<dbReference type="PANTHER" id="PTHR44520:SF1">
    <property type="entry name" value="TWO-COMPONENT SYSTEM REGULATORY PROTEIN"/>
    <property type="match status" value="1"/>
</dbReference>
<evidence type="ECO:0000259" key="2">
    <source>
        <dbReference type="PROSITE" id="PS50110"/>
    </source>
</evidence>
<keyword evidence="1" id="KW-0597">Phosphoprotein</keyword>
<dbReference type="PROSITE" id="PS50110">
    <property type="entry name" value="RESPONSE_REGULATORY"/>
    <property type="match status" value="1"/>
</dbReference>
<dbReference type="CDD" id="cd17557">
    <property type="entry name" value="REC_Rcp-like"/>
    <property type="match status" value="1"/>
</dbReference>
<evidence type="ECO:0000313" key="3">
    <source>
        <dbReference type="EMBL" id="MFH6985592.1"/>
    </source>
</evidence>
<organism evidence="3 4">
    <name type="scientific">Marinoscillum luteum</name>
    <dbReference type="NCBI Taxonomy" id="861051"/>
    <lineage>
        <taxon>Bacteria</taxon>
        <taxon>Pseudomonadati</taxon>
        <taxon>Bacteroidota</taxon>
        <taxon>Cytophagia</taxon>
        <taxon>Cytophagales</taxon>
        <taxon>Reichenbachiellaceae</taxon>
        <taxon>Marinoscillum</taxon>
    </lineage>
</organism>
<dbReference type="SMART" id="SM00448">
    <property type="entry name" value="REC"/>
    <property type="match status" value="1"/>
</dbReference>
<feature type="modified residue" description="4-aspartylphosphate" evidence="1">
    <location>
        <position position="71"/>
    </location>
</feature>
<sequence>MDIRENQCDTVVLVEDNPDDAELTMRSLNSLQLGNQIIWLKDGTEAINYLFDQQPGQSRRVSNRPKLILLDLKLPKVNGIEVLKRIKSDDQMKTVPVVVMTSSNESVDLKTCYELGVNSFVTKPINYQEFIEATKNIGLYWLLVNQVPN</sequence>
<dbReference type="EMBL" id="JBIPKE010000020">
    <property type="protein sequence ID" value="MFH6985592.1"/>
    <property type="molecule type" value="Genomic_DNA"/>
</dbReference>
<accession>A0ABW7ND90</accession>
<keyword evidence="4" id="KW-1185">Reference proteome</keyword>
<dbReference type="SUPFAM" id="SSF52172">
    <property type="entry name" value="CheY-like"/>
    <property type="match status" value="1"/>
</dbReference>
<dbReference type="Pfam" id="PF00072">
    <property type="entry name" value="Response_reg"/>
    <property type="match status" value="1"/>
</dbReference>
<dbReference type="RefSeq" id="WP_395419014.1">
    <property type="nucleotide sequence ID" value="NZ_JBIPKE010000020.1"/>
</dbReference>
<dbReference type="InterPro" id="IPR001789">
    <property type="entry name" value="Sig_transdc_resp-reg_receiver"/>
</dbReference>
<evidence type="ECO:0000313" key="4">
    <source>
        <dbReference type="Proteomes" id="UP001610063"/>
    </source>
</evidence>
<dbReference type="Proteomes" id="UP001610063">
    <property type="component" value="Unassembled WGS sequence"/>
</dbReference>
<dbReference type="InterPro" id="IPR052893">
    <property type="entry name" value="TCS_response_regulator"/>
</dbReference>
<feature type="domain" description="Response regulatory" evidence="2">
    <location>
        <begin position="10"/>
        <end position="138"/>
    </location>
</feature>
<protein>
    <submittedName>
        <fullName evidence="3">Response regulator</fullName>
    </submittedName>
</protein>
<gene>
    <name evidence="3" type="ORF">ACHKAR_19225</name>
</gene>
<dbReference type="InterPro" id="IPR011006">
    <property type="entry name" value="CheY-like_superfamily"/>
</dbReference>
<reference evidence="3 4" key="1">
    <citation type="journal article" date="2013" name="Int. J. Syst. Evol. Microbiol.">
        <title>Marinoscillum luteum sp. nov., isolated from marine sediment.</title>
        <authorList>
            <person name="Cha I.T."/>
            <person name="Park S.J."/>
            <person name="Kim S.J."/>
            <person name="Kim J.G."/>
            <person name="Jung M.Y."/>
            <person name="Shin K.S."/>
            <person name="Kwon K.K."/>
            <person name="Yang S.H."/>
            <person name="Seo Y.S."/>
            <person name="Rhee S.K."/>
        </authorList>
    </citation>
    <scope>NUCLEOTIDE SEQUENCE [LARGE SCALE GENOMIC DNA]</scope>
    <source>
        <strain evidence="3 4">KCTC 23939</strain>
    </source>
</reference>
<evidence type="ECO:0000256" key="1">
    <source>
        <dbReference type="PROSITE-ProRule" id="PRU00169"/>
    </source>
</evidence>
<dbReference type="Gene3D" id="3.40.50.2300">
    <property type="match status" value="1"/>
</dbReference>